<dbReference type="EMBL" id="KB320434">
    <property type="protein sequence ID" value="ELW72254.1"/>
    <property type="molecule type" value="Genomic_DNA"/>
</dbReference>
<feature type="compositionally biased region" description="Basic and acidic residues" evidence="1">
    <location>
        <begin position="64"/>
        <end position="75"/>
    </location>
</feature>
<dbReference type="InParanoid" id="L9LC34"/>
<evidence type="ECO:0000256" key="1">
    <source>
        <dbReference type="SAM" id="MobiDB-lite"/>
    </source>
</evidence>
<sequence>MAAQPLGRVPHARSEGLRFVPHIMSLRQGDKVRGGELAASVSSEVRDTEGGEEGDTSAGSSVPRDQEEVFKKARESSLYSGQMAEDDACSSVTPVSMSLVGPARWAGCSNSLRGWQVVSSVAGARASTGTAPLPHQGPPVDPVYKCCYTVPEATGGAAHFTS</sequence>
<keyword evidence="3" id="KW-1185">Reference proteome</keyword>
<gene>
    <name evidence="2" type="ORF">TREES_T100008365</name>
</gene>
<reference evidence="3" key="1">
    <citation type="submission" date="2012-07" db="EMBL/GenBank/DDBJ databases">
        <title>Genome of the Chinese tree shrew, a rising model animal genetically related to primates.</title>
        <authorList>
            <person name="Zhang G."/>
            <person name="Fan Y."/>
            <person name="Yao Y."/>
            <person name="Huang Z."/>
        </authorList>
    </citation>
    <scope>NUCLEOTIDE SEQUENCE [LARGE SCALE GENOMIC DNA]</scope>
</reference>
<evidence type="ECO:0000313" key="2">
    <source>
        <dbReference type="EMBL" id="ELW72254.1"/>
    </source>
</evidence>
<dbReference type="AlphaFoldDB" id="L9LC34"/>
<dbReference type="Proteomes" id="UP000011518">
    <property type="component" value="Unassembled WGS sequence"/>
</dbReference>
<organism evidence="2 3">
    <name type="scientific">Tupaia chinensis</name>
    <name type="common">Chinese tree shrew</name>
    <name type="synonym">Tupaia belangeri chinensis</name>
    <dbReference type="NCBI Taxonomy" id="246437"/>
    <lineage>
        <taxon>Eukaryota</taxon>
        <taxon>Metazoa</taxon>
        <taxon>Chordata</taxon>
        <taxon>Craniata</taxon>
        <taxon>Vertebrata</taxon>
        <taxon>Euteleostomi</taxon>
        <taxon>Mammalia</taxon>
        <taxon>Eutheria</taxon>
        <taxon>Euarchontoglires</taxon>
        <taxon>Scandentia</taxon>
        <taxon>Tupaiidae</taxon>
        <taxon>Tupaia</taxon>
    </lineage>
</organism>
<feature type="region of interest" description="Disordered" evidence="1">
    <location>
        <begin position="30"/>
        <end position="87"/>
    </location>
</feature>
<evidence type="ECO:0000313" key="3">
    <source>
        <dbReference type="Proteomes" id="UP000011518"/>
    </source>
</evidence>
<reference evidence="3" key="2">
    <citation type="journal article" date="2013" name="Nat. Commun.">
        <title>Genome of the Chinese tree shrew.</title>
        <authorList>
            <person name="Fan Y."/>
            <person name="Huang Z.Y."/>
            <person name="Cao C.C."/>
            <person name="Chen C.S."/>
            <person name="Chen Y.X."/>
            <person name="Fan D.D."/>
            <person name="He J."/>
            <person name="Hou H.L."/>
            <person name="Hu L."/>
            <person name="Hu X.T."/>
            <person name="Jiang X.T."/>
            <person name="Lai R."/>
            <person name="Lang Y.S."/>
            <person name="Liang B."/>
            <person name="Liao S.G."/>
            <person name="Mu D."/>
            <person name="Ma Y.Y."/>
            <person name="Niu Y.Y."/>
            <person name="Sun X.Q."/>
            <person name="Xia J.Q."/>
            <person name="Xiao J."/>
            <person name="Xiong Z.Q."/>
            <person name="Xu L."/>
            <person name="Yang L."/>
            <person name="Zhang Y."/>
            <person name="Zhao W."/>
            <person name="Zhao X.D."/>
            <person name="Zheng Y.T."/>
            <person name="Zhou J.M."/>
            <person name="Zhu Y.B."/>
            <person name="Zhang G.J."/>
            <person name="Wang J."/>
            <person name="Yao Y.G."/>
        </authorList>
    </citation>
    <scope>NUCLEOTIDE SEQUENCE [LARGE SCALE GENOMIC DNA]</scope>
</reference>
<protein>
    <submittedName>
        <fullName evidence="2">Uncharacterized protein</fullName>
    </submittedName>
</protein>
<accession>L9LC34</accession>
<name>L9LC34_TUPCH</name>
<proteinExistence type="predicted"/>